<proteinExistence type="inferred from homology"/>
<reference evidence="11" key="1">
    <citation type="submission" date="2020-12" db="EMBL/GenBank/DDBJ databases">
        <title>Metabolic potential, ecology and presence of endohyphal bacteria is reflected in genomic diversity of Mucoromycotina.</title>
        <authorList>
            <person name="Muszewska A."/>
            <person name="Okrasinska A."/>
            <person name="Steczkiewicz K."/>
            <person name="Drgas O."/>
            <person name="Orlowska M."/>
            <person name="Perlinska-Lenart U."/>
            <person name="Aleksandrzak-Piekarczyk T."/>
            <person name="Szatraj K."/>
            <person name="Zielenkiewicz U."/>
            <person name="Pilsyk S."/>
            <person name="Malc E."/>
            <person name="Mieczkowski P."/>
            <person name="Kruszewska J.S."/>
            <person name="Biernat P."/>
            <person name="Pawlowska J."/>
        </authorList>
    </citation>
    <scope>NUCLEOTIDE SEQUENCE</scope>
    <source>
        <strain evidence="11">CBS 226.32</strain>
    </source>
</reference>
<dbReference type="GO" id="GO:0016272">
    <property type="term" value="C:prefoldin complex"/>
    <property type="evidence" value="ECO:0007669"/>
    <property type="project" value="InterPro"/>
</dbReference>
<dbReference type="InterPro" id="IPR002777">
    <property type="entry name" value="PFD_beta-like"/>
</dbReference>
<gene>
    <name evidence="11" type="ORF">INT46_011474</name>
</gene>
<dbReference type="PANTHER" id="PTHR24305:SF166">
    <property type="entry name" value="CYTOCHROME P450 12A4, MITOCHONDRIAL-RELATED"/>
    <property type="match status" value="1"/>
</dbReference>
<keyword evidence="6" id="KW-0143">Chaperone</keyword>
<comment type="cofactor">
    <cofactor evidence="1 8">
        <name>heme</name>
        <dbReference type="ChEBI" id="CHEBI:30413"/>
    </cofactor>
</comment>
<dbReference type="GO" id="GO:0004497">
    <property type="term" value="F:monooxygenase activity"/>
    <property type="evidence" value="ECO:0007669"/>
    <property type="project" value="UniProtKB-KW"/>
</dbReference>
<evidence type="ECO:0000256" key="7">
    <source>
        <dbReference type="ARBA" id="ARBA00024667"/>
    </source>
</evidence>
<keyword evidence="9" id="KW-0503">Monooxygenase</keyword>
<dbReference type="PANTHER" id="PTHR24305">
    <property type="entry name" value="CYTOCHROME P450"/>
    <property type="match status" value="1"/>
</dbReference>
<dbReference type="PRINTS" id="PR00385">
    <property type="entry name" value="P450"/>
</dbReference>
<evidence type="ECO:0000313" key="12">
    <source>
        <dbReference type="Proteomes" id="UP000650833"/>
    </source>
</evidence>
<dbReference type="GO" id="GO:0051082">
    <property type="term" value="F:unfolded protein binding"/>
    <property type="evidence" value="ECO:0007669"/>
    <property type="project" value="InterPro"/>
</dbReference>
<keyword evidence="12" id="KW-1185">Reference proteome</keyword>
<comment type="function">
    <text evidence="7">Binds specifically to cytosolic chaperonin (c-CPN) and transfers target proteins to it. Binds to nascent polypeptide chain and promotes folding in an environment in which there are many competing pathways for nonnative proteins.</text>
</comment>
<feature type="binding site" description="axial binding residue" evidence="8">
    <location>
        <position position="460"/>
    </location>
    <ligand>
        <name>heme</name>
        <dbReference type="ChEBI" id="CHEBI:30413"/>
    </ligand>
    <ligandPart>
        <name>Fe</name>
        <dbReference type="ChEBI" id="CHEBI:18248"/>
    </ligandPart>
</feature>
<dbReference type="Gene3D" id="1.10.630.10">
    <property type="entry name" value="Cytochrome P450"/>
    <property type="match status" value="1"/>
</dbReference>
<evidence type="ECO:0000256" key="2">
    <source>
        <dbReference type="ARBA" id="ARBA00008045"/>
    </source>
</evidence>
<dbReference type="OrthoDB" id="1470350at2759"/>
<dbReference type="Pfam" id="PF01920">
    <property type="entry name" value="Prefoldin_2"/>
    <property type="match status" value="1"/>
</dbReference>
<comment type="similarity">
    <text evidence="2">Belongs to the prefoldin subunit beta family.</text>
</comment>
<keyword evidence="10" id="KW-0175">Coiled coil</keyword>
<evidence type="ECO:0008006" key="13">
    <source>
        <dbReference type="Google" id="ProtNLM"/>
    </source>
</evidence>
<dbReference type="SUPFAM" id="SSF46579">
    <property type="entry name" value="Prefoldin"/>
    <property type="match status" value="1"/>
</dbReference>
<comment type="caution">
    <text evidence="11">The sequence shown here is derived from an EMBL/GenBank/DDBJ whole genome shotgun (WGS) entry which is preliminary data.</text>
</comment>
<dbReference type="GO" id="GO:0005737">
    <property type="term" value="C:cytoplasm"/>
    <property type="evidence" value="ECO:0007669"/>
    <property type="project" value="UniProtKB-ARBA"/>
</dbReference>
<evidence type="ECO:0000256" key="9">
    <source>
        <dbReference type="RuleBase" id="RU000461"/>
    </source>
</evidence>
<keyword evidence="9" id="KW-0560">Oxidoreductase</keyword>
<dbReference type="FunFam" id="1.10.287.370:FF:000005">
    <property type="entry name" value="Prefoldin subunit 4"/>
    <property type="match status" value="1"/>
</dbReference>
<evidence type="ECO:0000256" key="8">
    <source>
        <dbReference type="PIRSR" id="PIRSR602401-1"/>
    </source>
</evidence>
<dbReference type="Gene3D" id="1.10.287.370">
    <property type="match status" value="1"/>
</dbReference>
<dbReference type="InterPro" id="IPR001128">
    <property type="entry name" value="Cyt_P450"/>
</dbReference>
<keyword evidence="8 9" id="KW-0349">Heme</keyword>
<dbReference type="GO" id="GO:0005506">
    <property type="term" value="F:iron ion binding"/>
    <property type="evidence" value="ECO:0007669"/>
    <property type="project" value="InterPro"/>
</dbReference>
<keyword evidence="5 8" id="KW-0408">Iron</keyword>
<dbReference type="InterPro" id="IPR002401">
    <property type="entry name" value="Cyt_P450_E_grp-I"/>
</dbReference>
<dbReference type="PROSITE" id="PS00086">
    <property type="entry name" value="CYTOCHROME_P450"/>
    <property type="match status" value="1"/>
</dbReference>
<dbReference type="PRINTS" id="PR00463">
    <property type="entry name" value="EP450I"/>
</dbReference>
<accession>A0A8H7UTK0</accession>
<dbReference type="Proteomes" id="UP000650833">
    <property type="component" value="Unassembled WGS sequence"/>
</dbReference>
<evidence type="ECO:0000256" key="4">
    <source>
        <dbReference type="ARBA" id="ARBA00022723"/>
    </source>
</evidence>
<dbReference type="AlphaFoldDB" id="A0A8H7UTK0"/>
<dbReference type="InterPro" id="IPR009053">
    <property type="entry name" value="Prefoldin"/>
</dbReference>
<organism evidence="11 12">
    <name type="scientific">Mucor plumbeus</name>
    <dbReference type="NCBI Taxonomy" id="97098"/>
    <lineage>
        <taxon>Eukaryota</taxon>
        <taxon>Fungi</taxon>
        <taxon>Fungi incertae sedis</taxon>
        <taxon>Mucoromycota</taxon>
        <taxon>Mucoromycotina</taxon>
        <taxon>Mucoromycetes</taxon>
        <taxon>Mucorales</taxon>
        <taxon>Mucorineae</taxon>
        <taxon>Mucoraceae</taxon>
        <taxon>Mucor</taxon>
    </lineage>
</organism>
<protein>
    <recommendedName>
        <fullName evidence="13">Cytochrome P450</fullName>
    </recommendedName>
</protein>
<evidence type="ECO:0000256" key="5">
    <source>
        <dbReference type="ARBA" id="ARBA00023004"/>
    </source>
</evidence>
<dbReference type="EMBL" id="JAEPRC010000993">
    <property type="protein sequence ID" value="KAG2190329.1"/>
    <property type="molecule type" value="Genomic_DNA"/>
</dbReference>
<comment type="similarity">
    <text evidence="3 9">Belongs to the cytochrome P450 family.</text>
</comment>
<evidence type="ECO:0000256" key="6">
    <source>
        <dbReference type="ARBA" id="ARBA00023186"/>
    </source>
</evidence>
<name>A0A8H7UTK0_9FUNG</name>
<dbReference type="CDD" id="cd23165">
    <property type="entry name" value="Prefoldin_4"/>
    <property type="match status" value="1"/>
</dbReference>
<dbReference type="GO" id="GO:0020037">
    <property type="term" value="F:heme binding"/>
    <property type="evidence" value="ECO:0007669"/>
    <property type="project" value="InterPro"/>
</dbReference>
<evidence type="ECO:0000256" key="3">
    <source>
        <dbReference type="ARBA" id="ARBA00010617"/>
    </source>
</evidence>
<dbReference type="InterPro" id="IPR036396">
    <property type="entry name" value="Cyt_P450_sf"/>
</dbReference>
<evidence type="ECO:0000256" key="1">
    <source>
        <dbReference type="ARBA" id="ARBA00001971"/>
    </source>
</evidence>
<dbReference type="GO" id="GO:0016705">
    <property type="term" value="F:oxidoreductase activity, acting on paired donors, with incorporation or reduction of molecular oxygen"/>
    <property type="evidence" value="ECO:0007669"/>
    <property type="project" value="InterPro"/>
</dbReference>
<dbReference type="InterPro" id="IPR017972">
    <property type="entry name" value="Cyt_P450_CS"/>
</dbReference>
<evidence type="ECO:0000313" key="11">
    <source>
        <dbReference type="EMBL" id="KAG2190329.1"/>
    </source>
</evidence>
<dbReference type="GO" id="GO:0006457">
    <property type="term" value="P:protein folding"/>
    <property type="evidence" value="ECO:0007669"/>
    <property type="project" value="InterPro"/>
</dbReference>
<keyword evidence="4 8" id="KW-0479">Metal-binding</keyword>
<feature type="coiled-coil region" evidence="10">
    <location>
        <begin position="536"/>
        <end position="627"/>
    </location>
</feature>
<evidence type="ECO:0000256" key="10">
    <source>
        <dbReference type="SAM" id="Coils"/>
    </source>
</evidence>
<dbReference type="Pfam" id="PF00067">
    <property type="entry name" value="p450"/>
    <property type="match status" value="1"/>
</dbReference>
<dbReference type="SUPFAM" id="SSF48264">
    <property type="entry name" value="Cytochrome P450"/>
    <property type="match status" value="1"/>
</dbReference>
<dbReference type="InterPro" id="IPR050121">
    <property type="entry name" value="Cytochrome_P450_monoxygenase"/>
</dbReference>
<sequence length="641" mass="72756">MSNHSRVIIQRLSLVYQAILQHYSKNQTYLKSACKIAAASYIVYSGIQKIYEAYFGPLSKVPGPFICRFMDMPSLIYDMPVGTLFTNLKKLHDKHGGVVRTGPKSISVADKDMIKQVLVQDDLPKGPAYAVLRRSGETLLSTDCRQTHKKKRKMAAHAFSTKYLNSLQPYMAGVSRSMVDQVQKAIQSSIDEEGYGTVDMWRIITCAALDVIGETAFGETFRMLEDGSHPVPKLVMLRMKISAYVVAYPFFFKIFVKGPSPRIMNFARDIYEKRKNSDTKRGDILQVLVDTQDDPDPENRMPTREVLREILLYLLAGSDTTGNTIGFALIKLLGNPEKLKKLYEEIDSLSFLEGTELFSNEQLKTLPYLNAVIQETLRILPVSGAGLQRITEGNIVLNGELALPKGINVKCNLYHAQLNNKYWPNASKFIPERWIPGEDDYNQVKNFDAFFTFSSGSRNCIGKNFALQEIRLLLANLLKNYDIKPIKKELEDAKDLRQYITLTVAKGSFFAKLNEKEEAGGDVEVSWVDQQRINEFSQYNAKIDDLEDQYEKLKQEKEYLDDVAMELELADEDEAVRYKIGDAFVHVSASEAIEKVEKDSEKLGLALEDVKHQIDAVQEKMEQLKKDLYAKFGNAINLEKE</sequence>